<protein>
    <recommendedName>
        <fullName evidence="1">Tf2-1-like SH3-like domain-containing protein</fullName>
    </recommendedName>
</protein>
<gene>
    <name evidence="2" type="ORF">JRO89_XS12G0094000</name>
</gene>
<dbReference type="EMBL" id="JAFEMO010000012">
    <property type="protein sequence ID" value="KAH7554006.1"/>
    <property type="molecule type" value="Genomic_DNA"/>
</dbReference>
<name>A0ABQ8HBZ7_9ROSI</name>
<dbReference type="InterPro" id="IPR056924">
    <property type="entry name" value="SH3_Tf2-1"/>
</dbReference>
<dbReference type="Proteomes" id="UP000827721">
    <property type="component" value="Unassembled WGS sequence"/>
</dbReference>
<dbReference type="Pfam" id="PF24626">
    <property type="entry name" value="SH3_Tf2-1"/>
    <property type="match status" value="1"/>
</dbReference>
<keyword evidence="3" id="KW-1185">Reference proteome</keyword>
<sequence length="155" mass="17742">MPISRTICLTCESTTQVQAVEEYLSKCTAFLKELKRNPTLAQERMKKQADRGRHEVQFQVRDFVYLKLHHYRQSLVAFLKSMKLSPRFFGPFEVLQKIGQVAYLIALPPGAQIHDVVHVSLLRKHLGDRSLALASLPPVSDESTMLPMPKKILDR</sequence>
<dbReference type="PANTHER" id="PTHR46148">
    <property type="entry name" value="CHROMO DOMAIN-CONTAINING PROTEIN"/>
    <property type="match status" value="1"/>
</dbReference>
<organism evidence="2 3">
    <name type="scientific">Xanthoceras sorbifolium</name>
    <dbReference type="NCBI Taxonomy" id="99658"/>
    <lineage>
        <taxon>Eukaryota</taxon>
        <taxon>Viridiplantae</taxon>
        <taxon>Streptophyta</taxon>
        <taxon>Embryophyta</taxon>
        <taxon>Tracheophyta</taxon>
        <taxon>Spermatophyta</taxon>
        <taxon>Magnoliopsida</taxon>
        <taxon>eudicotyledons</taxon>
        <taxon>Gunneridae</taxon>
        <taxon>Pentapetalae</taxon>
        <taxon>rosids</taxon>
        <taxon>malvids</taxon>
        <taxon>Sapindales</taxon>
        <taxon>Sapindaceae</taxon>
        <taxon>Xanthoceroideae</taxon>
        <taxon>Xanthoceras</taxon>
    </lineage>
</organism>
<accession>A0ABQ8HBZ7</accession>
<feature type="domain" description="Tf2-1-like SH3-like" evidence="1">
    <location>
        <begin position="62"/>
        <end position="125"/>
    </location>
</feature>
<evidence type="ECO:0000313" key="2">
    <source>
        <dbReference type="EMBL" id="KAH7554006.1"/>
    </source>
</evidence>
<comment type="caution">
    <text evidence="2">The sequence shown here is derived from an EMBL/GenBank/DDBJ whole genome shotgun (WGS) entry which is preliminary data.</text>
</comment>
<proteinExistence type="predicted"/>
<evidence type="ECO:0000313" key="3">
    <source>
        <dbReference type="Proteomes" id="UP000827721"/>
    </source>
</evidence>
<dbReference type="PANTHER" id="PTHR46148:SF52">
    <property type="entry name" value="OS04G0603800 PROTEIN"/>
    <property type="match status" value="1"/>
</dbReference>
<evidence type="ECO:0000259" key="1">
    <source>
        <dbReference type="Pfam" id="PF24626"/>
    </source>
</evidence>
<reference evidence="2 3" key="1">
    <citation type="submission" date="2021-02" db="EMBL/GenBank/DDBJ databases">
        <title>Plant Genome Project.</title>
        <authorList>
            <person name="Zhang R.-G."/>
        </authorList>
    </citation>
    <scope>NUCLEOTIDE SEQUENCE [LARGE SCALE GENOMIC DNA]</scope>
    <source>
        <tissue evidence="2">Leaves</tissue>
    </source>
</reference>